<dbReference type="GO" id="GO:0006508">
    <property type="term" value="P:proteolysis"/>
    <property type="evidence" value="ECO:0007669"/>
    <property type="project" value="UniProtKB-KW"/>
</dbReference>
<dbReference type="GO" id="GO:0004185">
    <property type="term" value="F:serine-type carboxypeptidase activity"/>
    <property type="evidence" value="ECO:0007669"/>
    <property type="project" value="InterPro"/>
</dbReference>
<gene>
    <name evidence="7" type="primary">cpyA_0</name>
    <name evidence="7" type="ORF">A0H81_01320</name>
</gene>
<dbReference type="PROSITE" id="PS00560">
    <property type="entry name" value="CARBOXYPEPT_SER_HIS"/>
    <property type="match status" value="1"/>
</dbReference>
<reference evidence="7 8" key="1">
    <citation type="submission" date="2016-03" db="EMBL/GenBank/DDBJ databases">
        <title>Whole genome sequencing of Grifola frondosa 9006-11.</title>
        <authorList>
            <person name="Min B."/>
            <person name="Park H."/>
            <person name="Kim J.-G."/>
            <person name="Cho H."/>
            <person name="Oh Y.-L."/>
            <person name="Kong W.-S."/>
            <person name="Choi I.-G."/>
        </authorList>
    </citation>
    <scope>NUCLEOTIDE SEQUENCE [LARGE SCALE GENOMIC DNA]</scope>
    <source>
        <strain evidence="7 8">9006-11</strain>
    </source>
</reference>
<dbReference type="OrthoDB" id="443318at2759"/>
<keyword evidence="3" id="KW-0645">Protease</keyword>
<evidence type="ECO:0000256" key="4">
    <source>
        <dbReference type="ARBA" id="ARBA00022801"/>
    </source>
</evidence>
<dbReference type="SUPFAM" id="SSF53474">
    <property type="entry name" value="alpha/beta-Hydrolases"/>
    <property type="match status" value="1"/>
</dbReference>
<dbReference type="Proteomes" id="UP000092993">
    <property type="component" value="Unassembled WGS sequence"/>
</dbReference>
<sequence length="427" mass="47847">MFGRLTVTVLAATANALFSPPTQHVLAPHHEPPEDESRYEIVTHPAFSGYRLRVTKPKLCDPTVKQYSGYLDISEHRHLFFWFFEARESPEDAPLMMWLNGGPGCSSTTGLLFELGPCSIAGEGNSTNFNPYSWNTIANMIFLDEPIGTGYSYSSDASKVDTLSDLAVDVGELGRALWPEHREPHIQEEPGDRACPTFASVPDYMCGSAPYPPFPPDGPECRSLKRETPICAALIQSCYRFTSRVTCNPATLYCWQRVYGPMAATGLNPYDLRIPCDPDSDLCYPEIEWIQTWMNDPANKKALGSILWPRPSDAQQCCTIAGVSRSWHAAISLCWEHRWSMQLHRIERWMSQLEHKFHADFELAPSQRWKTSETGKIGGEVRSAGGLGAGNVTFVQIYDGGHMAPHDQPEVALDMIERWIKNIPFVS</sequence>
<keyword evidence="2 7" id="KW-0121">Carboxypeptidase</keyword>
<dbReference type="GO" id="GO:0000324">
    <property type="term" value="C:fungal-type vacuole"/>
    <property type="evidence" value="ECO:0007669"/>
    <property type="project" value="TreeGrafter"/>
</dbReference>
<evidence type="ECO:0000256" key="6">
    <source>
        <dbReference type="SAM" id="SignalP"/>
    </source>
</evidence>
<dbReference type="Gene3D" id="1.10.287.410">
    <property type="match status" value="1"/>
</dbReference>
<keyword evidence="6" id="KW-0732">Signal</keyword>
<dbReference type="InterPro" id="IPR029058">
    <property type="entry name" value="AB_hydrolase_fold"/>
</dbReference>
<dbReference type="Pfam" id="PF00450">
    <property type="entry name" value="Peptidase_S10"/>
    <property type="match status" value="2"/>
</dbReference>
<dbReference type="OMA" id="AESWGGH"/>
<evidence type="ECO:0000256" key="5">
    <source>
        <dbReference type="ARBA" id="ARBA00023180"/>
    </source>
</evidence>
<dbReference type="AlphaFoldDB" id="A0A1C7MS97"/>
<proteinExistence type="inferred from homology"/>
<dbReference type="InterPro" id="IPR001563">
    <property type="entry name" value="Peptidase_S10"/>
</dbReference>
<dbReference type="InterPro" id="IPR033124">
    <property type="entry name" value="Ser_caboxypep_his_AS"/>
</dbReference>
<evidence type="ECO:0000256" key="1">
    <source>
        <dbReference type="ARBA" id="ARBA00009431"/>
    </source>
</evidence>
<comment type="caution">
    <text evidence="7">The sequence shown here is derived from an EMBL/GenBank/DDBJ whole genome shotgun (WGS) entry which is preliminary data.</text>
</comment>
<keyword evidence="8" id="KW-1185">Reference proteome</keyword>
<dbReference type="STRING" id="5627.A0A1C7MS97"/>
<accession>A0A1C7MS97</accession>
<evidence type="ECO:0000313" key="8">
    <source>
        <dbReference type="Proteomes" id="UP000092993"/>
    </source>
</evidence>
<dbReference type="Gene3D" id="3.40.50.1820">
    <property type="entry name" value="alpha/beta hydrolase"/>
    <property type="match status" value="3"/>
</dbReference>
<feature type="signal peptide" evidence="6">
    <location>
        <begin position="1"/>
        <end position="16"/>
    </location>
</feature>
<dbReference type="EMBL" id="LUGG01000001">
    <property type="protein sequence ID" value="OBZ79755.1"/>
    <property type="molecule type" value="Genomic_DNA"/>
</dbReference>
<comment type="similarity">
    <text evidence="1">Belongs to the peptidase S10 family.</text>
</comment>
<keyword evidence="5" id="KW-0325">Glycoprotein</keyword>
<protein>
    <submittedName>
        <fullName evidence="7">Carboxypeptidase Y A</fullName>
    </submittedName>
</protein>
<name>A0A1C7MS97_GRIFR</name>
<organism evidence="7 8">
    <name type="scientific">Grifola frondosa</name>
    <name type="common">Maitake</name>
    <name type="synonym">Polyporus frondosus</name>
    <dbReference type="NCBI Taxonomy" id="5627"/>
    <lineage>
        <taxon>Eukaryota</taxon>
        <taxon>Fungi</taxon>
        <taxon>Dikarya</taxon>
        <taxon>Basidiomycota</taxon>
        <taxon>Agaricomycotina</taxon>
        <taxon>Agaricomycetes</taxon>
        <taxon>Polyporales</taxon>
        <taxon>Grifolaceae</taxon>
        <taxon>Grifola</taxon>
    </lineage>
</organism>
<keyword evidence="4" id="KW-0378">Hydrolase</keyword>
<dbReference type="PRINTS" id="PR00724">
    <property type="entry name" value="CRBOXYPTASEC"/>
</dbReference>
<evidence type="ECO:0000256" key="2">
    <source>
        <dbReference type="ARBA" id="ARBA00022645"/>
    </source>
</evidence>
<dbReference type="PANTHER" id="PTHR11802:SF452">
    <property type="entry name" value="CARBOXYPEPTIDASE"/>
    <property type="match status" value="1"/>
</dbReference>
<dbReference type="PANTHER" id="PTHR11802">
    <property type="entry name" value="SERINE PROTEASE FAMILY S10 SERINE CARBOXYPEPTIDASE"/>
    <property type="match status" value="1"/>
</dbReference>
<evidence type="ECO:0000256" key="3">
    <source>
        <dbReference type="ARBA" id="ARBA00022670"/>
    </source>
</evidence>
<evidence type="ECO:0000313" key="7">
    <source>
        <dbReference type="EMBL" id="OBZ79755.1"/>
    </source>
</evidence>
<feature type="chain" id="PRO_5008889295" evidence="6">
    <location>
        <begin position="17"/>
        <end position="427"/>
    </location>
</feature>